<reference evidence="1 4" key="2">
    <citation type="journal article" date="2014" name="BMC Genomics">
        <title>An improved genome release (version Mt4.0) for the model legume Medicago truncatula.</title>
        <authorList>
            <person name="Tang H."/>
            <person name="Krishnakumar V."/>
            <person name="Bidwell S."/>
            <person name="Rosen B."/>
            <person name="Chan A."/>
            <person name="Zhou S."/>
            <person name="Gentzbittel L."/>
            <person name="Childs K.L."/>
            <person name="Yandell M."/>
            <person name="Gundlach H."/>
            <person name="Mayer K.F."/>
            <person name="Schwartz D.C."/>
            <person name="Town C.D."/>
        </authorList>
    </citation>
    <scope>GENOME REANNOTATION</scope>
    <source>
        <strain evidence="1">A17</strain>
        <strain evidence="3 4">cv. Jemalong A17</strain>
    </source>
</reference>
<reference evidence="2" key="5">
    <citation type="journal article" date="2018" name="Nat. Plants">
        <title>Whole-genome landscape of Medicago truncatula symbiotic genes.</title>
        <authorList>
            <person name="Pecrix Y."/>
            <person name="Gamas P."/>
            <person name="Carrere S."/>
        </authorList>
    </citation>
    <scope>NUCLEOTIDE SEQUENCE</scope>
    <source>
        <tissue evidence="2">Leaves</tissue>
    </source>
</reference>
<gene>
    <name evidence="1" type="ordered locus">MTR_6g042905</name>
    <name evidence="2" type="ORF">MtrunA17_Chr6g0467001</name>
</gene>
<dbReference type="Proteomes" id="UP000002051">
    <property type="component" value="Chromosome 6"/>
</dbReference>
<dbReference type="HOGENOM" id="CLU_028145_1_1_1"/>
<keyword evidence="4" id="KW-1185">Reference proteome</keyword>
<evidence type="ECO:0000313" key="2">
    <source>
        <dbReference type="EMBL" id="RHN51294.1"/>
    </source>
</evidence>
<accession>A0A072U9G2</accession>
<dbReference type="EMBL" id="CM001222">
    <property type="protein sequence ID" value="KEH26041.1"/>
    <property type="molecule type" value="Genomic_DNA"/>
</dbReference>
<dbReference type="InterPro" id="IPR006553">
    <property type="entry name" value="Leu-rich_rpt_Cys-con_subtyp"/>
</dbReference>
<dbReference type="PANTHER" id="PTHR13318">
    <property type="entry name" value="PARTNER OF PAIRED, ISOFORM B-RELATED"/>
    <property type="match status" value="1"/>
</dbReference>
<name>A0A072U9G2_MEDTR</name>
<dbReference type="InterPro" id="IPR032675">
    <property type="entry name" value="LRR_dom_sf"/>
</dbReference>
<dbReference type="SMART" id="SM00367">
    <property type="entry name" value="LRR_CC"/>
    <property type="match status" value="3"/>
</dbReference>
<sequence length="425" mass="48548">MKRKRITSSLQSSSQQIILYLPDDCWESIFKFIINNNDENSLKCLSLVSKQFLSITNRLRFSLNIKEATRPFLFSLFKRFTNLTSLDFSYCHYSIGILLRQISIFFPLKLTSLKLPMLCTFPANGLRTFSRNVTTLTSLTCSGIYFDIDDLLPIVDCFPLLKELNICRPKVPKNNETNFVSTIQRLLSKSPCIQHLELQSTYFLNNQHVVDFCLCLGNLVSINLNFCHHLTETTLFSLVRNCYSLIEVKMECTAIGKENVGNSDSLVEYGVYPQLKSLYLGHNSWLNDEIIILYASIFPNLKLLDLQDSPISEGICQGLRKCCKLKHLNLEFCSGVKLHGINFAVPKLEVLNLSNTKVDNETLYMISKNCCGLLRLLLEKCNDVTEKGVKHVVKNCTQLREINLAGFHLSLKIRKLISRRGCHLC</sequence>
<evidence type="ECO:0000313" key="4">
    <source>
        <dbReference type="Proteomes" id="UP000002051"/>
    </source>
</evidence>
<dbReference type="AlphaFoldDB" id="A0A072U9G2"/>
<dbReference type="Gramene" id="rna35710">
    <property type="protein sequence ID" value="RHN51294.1"/>
    <property type="gene ID" value="gene35710"/>
</dbReference>
<dbReference type="EnsemblPlants" id="KEH26041">
    <property type="protein sequence ID" value="KEH26041"/>
    <property type="gene ID" value="MTR_6g042905"/>
</dbReference>
<dbReference type="PANTHER" id="PTHR13318:SF106">
    <property type="entry name" value="F-BOX_LRR-REPEAT PROTEIN 2"/>
    <property type="match status" value="1"/>
</dbReference>
<proteinExistence type="predicted"/>
<evidence type="ECO:0000313" key="5">
    <source>
        <dbReference type="Proteomes" id="UP000265566"/>
    </source>
</evidence>
<reference evidence="1 4" key="1">
    <citation type="journal article" date="2011" name="Nature">
        <title>The Medicago genome provides insight into the evolution of rhizobial symbioses.</title>
        <authorList>
            <person name="Young N.D."/>
            <person name="Debelle F."/>
            <person name="Oldroyd G.E."/>
            <person name="Geurts R."/>
            <person name="Cannon S.B."/>
            <person name="Udvardi M.K."/>
            <person name="Benedito V.A."/>
            <person name="Mayer K.F."/>
            <person name="Gouzy J."/>
            <person name="Schoof H."/>
            <person name="Van de Peer Y."/>
            <person name="Proost S."/>
            <person name="Cook D.R."/>
            <person name="Meyers B.C."/>
            <person name="Spannagl M."/>
            <person name="Cheung F."/>
            <person name="De Mita S."/>
            <person name="Krishnakumar V."/>
            <person name="Gundlach H."/>
            <person name="Zhou S."/>
            <person name="Mudge J."/>
            <person name="Bharti A.K."/>
            <person name="Murray J.D."/>
            <person name="Naoumkina M.A."/>
            <person name="Rosen B."/>
            <person name="Silverstein K.A."/>
            <person name="Tang H."/>
            <person name="Rombauts S."/>
            <person name="Zhao P.X."/>
            <person name="Zhou P."/>
            <person name="Barbe V."/>
            <person name="Bardou P."/>
            <person name="Bechner M."/>
            <person name="Bellec A."/>
            <person name="Berger A."/>
            <person name="Berges H."/>
            <person name="Bidwell S."/>
            <person name="Bisseling T."/>
            <person name="Choisne N."/>
            <person name="Couloux A."/>
            <person name="Denny R."/>
            <person name="Deshpande S."/>
            <person name="Dai X."/>
            <person name="Doyle J.J."/>
            <person name="Dudez A.M."/>
            <person name="Farmer A.D."/>
            <person name="Fouteau S."/>
            <person name="Franken C."/>
            <person name="Gibelin C."/>
            <person name="Gish J."/>
            <person name="Goldstein S."/>
            <person name="Gonzalez A.J."/>
            <person name="Green P.J."/>
            <person name="Hallab A."/>
            <person name="Hartog M."/>
            <person name="Hua A."/>
            <person name="Humphray S.J."/>
            <person name="Jeong D.H."/>
            <person name="Jing Y."/>
            <person name="Jocker A."/>
            <person name="Kenton S.M."/>
            <person name="Kim D.J."/>
            <person name="Klee K."/>
            <person name="Lai H."/>
            <person name="Lang C."/>
            <person name="Lin S."/>
            <person name="Macmil S.L."/>
            <person name="Magdelenat G."/>
            <person name="Matthews L."/>
            <person name="McCorrison J."/>
            <person name="Monaghan E.L."/>
            <person name="Mun J.H."/>
            <person name="Najar F.Z."/>
            <person name="Nicholson C."/>
            <person name="Noirot C."/>
            <person name="O'Bleness M."/>
            <person name="Paule C.R."/>
            <person name="Poulain J."/>
            <person name="Prion F."/>
            <person name="Qin B."/>
            <person name="Qu C."/>
            <person name="Retzel E.F."/>
            <person name="Riddle C."/>
            <person name="Sallet E."/>
            <person name="Samain S."/>
            <person name="Samson N."/>
            <person name="Sanders I."/>
            <person name="Saurat O."/>
            <person name="Scarpelli C."/>
            <person name="Schiex T."/>
            <person name="Segurens B."/>
            <person name="Severin A.J."/>
            <person name="Sherrier D.J."/>
            <person name="Shi R."/>
            <person name="Sims S."/>
            <person name="Singer S.R."/>
            <person name="Sinharoy S."/>
            <person name="Sterck L."/>
            <person name="Viollet A."/>
            <person name="Wang B.B."/>
            <person name="Wang K."/>
            <person name="Wang M."/>
            <person name="Wang X."/>
            <person name="Warfsmann J."/>
            <person name="Weissenbach J."/>
            <person name="White D.D."/>
            <person name="White J.D."/>
            <person name="Wiley G.B."/>
            <person name="Wincker P."/>
            <person name="Xing Y."/>
            <person name="Yang L."/>
            <person name="Yao Z."/>
            <person name="Ying F."/>
            <person name="Zhai J."/>
            <person name="Zhou L."/>
            <person name="Zuber A."/>
            <person name="Denarie J."/>
            <person name="Dixon R.A."/>
            <person name="May G.D."/>
            <person name="Schwartz D.C."/>
            <person name="Rogers J."/>
            <person name="Quetier F."/>
            <person name="Town C.D."/>
            <person name="Roe B.A."/>
        </authorList>
    </citation>
    <scope>NUCLEOTIDE SEQUENCE [LARGE SCALE GENOMIC DNA]</scope>
    <source>
        <strain evidence="1">A17</strain>
        <strain evidence="3 4">cv. Jemalong A17</strain>
    </source>
</reference>
<reference evidence="3" key="3">
    <citation type="submission" date="2015-04" db="UniProtKB">
        <authorList>
            <consortium name="EnsemblPlants"/>
        </authorList>
    </citation>
    <scope>IDENTIFICATION</scope>
    <source>
        <strain evidence="3">cv. Jemalong A17</strain>
    </source>
</reference>
<evidence type="ECO:0000313" key="3">
    <source>
        <dbReference type="EnsemblPlants" id="KEH26041"/>
    </source>
</evidence>
<dbReference type="Gene3D" id="3.80.10.10">
    <property type="entry name" value="Ribonuclease Inhibitor"/>
    <property type="match status" value="3"/>
</dbReference>
<reference evidence="5" key="4">
    <citation type="journal article" date="2018" name="Nat. Plants">
        <title>Whole-genome landscape of Medicago truncatula symbiotic genes.</title>
        <authorList>
            <person name="Pecrix Y."/>
            <person name="Staton S.E."/>
            <person name="Sallet E."/>
            <person name="Lelandais-Briere C."/>
            <person name="Moreau S."/>
            <person name="Carrere S."/>
            <person name="Blein T."/>
            <person name="Jardinaud M.F."/>
            <person name="Latrasse D."/>
            <person name="Zouine M."/>
            <person name="Zahm M."/>
            <person name="Kreplak J."/>
            <person name="Mayjonade B."/>
            <person name="Satge C."/>
            <person name="Perez M."/>
            <person name="Cauet S."/>
            <person name="Marande W."/>
            <person name="Chantry-Darmon C."/>
            <person name="Lopez-Roques C."/>
            <person name="Bouchez O."/>
            <person name="Berard A."/>
            <person name="Debelle F."/>
            <person name="Munos S."/>
            <person name="Bendahmane A."/>
            <person name="Berges H."/>
            <person name="Niebel A."/>
            <person name="Buitink J."/>
            <person name="Frugier F."/>
            <person name="Benhamed M."/>
            <person name="Crespi M."/>
            <person name="Gouzy J."/>
            <person name="Gamas P."/>
        </authorList>
    </citation>
    <scope>NUCLEOTIDE SEQUENCE [LARGE SCALE GENOMIC DNA]</scope>
    <source>
        <strain evidence="5">cv. Jemalong A17</strain>
    </source>
</reference>
<dbReference type="Proteomes" id="UP000265566">
    <property type="component" value="Chromosome 6"/>
</dbReference>
<evidence type="ECO:0000313" key="1">
    <source>
        <dbReference type="EMBL" id="KEH26041.1"/>
    </source>
</evidence>
<protein>
    <submittedName>
        <fullName evidence="1">F-box/RNI superfamily protein</fullName>
    </submittedName>
    <submittedName>
        <fullName evidence="2">Putative leucine-rich repeat domain, L domain-containing protein</fullName>
    </submittedName>
</protein>
<dbReference type="EMBL" id="PSQE01000006">
    <property type="protein sequence ID" value="RHN51294.1"/>
    <property type="molecule type" value="Genomic_DNA"/>
</dbReference>
<dbReference type="PaxDb" id="3880-AES75369"/>
<dbReference type="GO" id="GO:0005737">
    <property type="term" value="C:cytoplasm"/>
    <property type="evidence" value="ECO:0000318"/>
    <property type="project" value="GO_Central"/>
</dbReference>
<organism evidence="1 4">
    <name type="scientific">Medicago truncatula</name>
    <name type="common">Barrel medic</name>
    <name type="synonym">Medicago tribuloides</name>
    <dbReference type="NCBI Taxonomy" id="3880"/>
    <lineage>
        <taxon>Eukaryota</taxon>
        <taxon>Viridiplantae</taxon>
        <taxon>Streptophyta</taxon>
        <taxon>Embryophyta</taxon>
        <taxon>Tracheophyta</taxon>
        <taxon>Spermatophyta</taxon>
        <taxon>Magnoliopsida</taxon>
        <taxon>eudicotyledons</taxon>
        <taxon>Gunneridae</taxon>
        <taxon>Pentapetalae</taxon>
        <taxon>rosids</taxon>
        <taxon>fabids</taxon>
        <taxon>Fabales</taxon>
        <taxon>Fabaceae</taxon>
        <taxon>Papilionoideae</taxon>
        <taxon>50 kb inversion clade</taxon>
        <taxon>NPAAA clade</taxon>
        <taxon>Hologalegina</taxon>
        <taxon>IRL clade</taxon>
        <taxon>Trifolieae</taxon>
        <taxon>Medicago</taxon>
    </lineage>
</organism>
<dbReference type="SUPFAM" id="SSF52047">
    <property type="entry name" value="RNI-like"/>
    <property type="match status" value="2"/>
</dbReference>